<feature type="transmembrane region" description="Helical" evidence="1">
    <location>
        <begin position="84"/>
        <end position="109"/>
    </location>
</feature>
<gene>
    <name evidence="3" type="ORF">WMO28_06510</name>
</gene>
<keyword evidence="1" id="KW-0472">Membrane</keyword>
<evidence type="ECO:0000259" key="2">
    <source>
        <dbReference type="Pfam" id="PF13490"/>
    </source>
</evidence>
<evidence type="ECO:0000313" key="3">
    <source>
        <dbReference type="EMBL" id="MEQ2370600.1"/>
    </source>
</evidence>
<reference evidence="3 4" key="1">
    <citation type="submission" date="2024-03" db="EMBL/GenBank/DDBJ databases">
        <title>Human intestinal bacterial collection.</title>
        <authorList>
            <person name="Pauvert C."/>
            <person name="Hitch T.C.A."/>
            <person name="Clavel T."/>
        </authorList>
    </citation>
    <scope>NUCLEOTIDE SEQUENCE [LARGE SCALE GENOMIC DNA]</scope>
    <source>
        <strain evidence="3 4">CLA-JM-H16</strain>
    </source>
</reference>
<comment type="caution">
    <text evidence="3">The sequence shown here is derived from an EMBL/GenBank/DDBJ whole genome shotgun (WGS) entry which is preliminary data.</text>
</comment>
<dbReference type="EMBL" id="JBBMEJ010000006">
    <property type="protein sequence ID" value="MEQ2370600.1"/>
    <property type="molecule type" value="Genomic_DNA"/>
</dbReference>
<name>A0ABV1BFQ9_9FIRM</name>
<dbReference type="Proteomes" id="UP001473063">
    <property type="component" value="Unassembled WGS sequence"/>
</dbReference>
<keyword evidence="1" id="KW-1133">Transmembrane helix</keyword>
<organism evidence="3 4">
    <name type="scientific">Blautia aquisgranensis</name>
    <dbReference type="NCBI Taxonomy" id="3133153"/>
    <lineage>
        <taxon>Bacteria</taxon>
        <taxon>Bacillati</taxon>
        <taxon>Bacillota</taxon>
        <taxon>Clostridia</taxon>
        <taxon>Lachnospirales</taxon>
        <taxon>Lachnospiraceae</taxon>
        <taxon>Blautia</taxon>
    </lineage>
</organism>
<accession>A0ABV1BFQ9</accession>
<dbReference type="Pfam" id="PF13490">
    <property type="entry name" value="zf-HC2"/>
    <property type="match status" value="1"/>
</dbReference>
<keyword evidence="1" id="KW-0812">Transmembrane</keyword>
<evidence type="ECO:0000256" key="1">
    <source>
        <dbReference type="SAM" id="Phobius"/>
    </source>
</evidence>
<feature type="domain" description="Putative zinc-finger" evidence="2">
    <location>
        <begin position="3"/>
        <end position="36"/>
    </location>
</feature>
<keyword evidence="4" id="KW-1185">Reference proteome</keyword>
<dbReference type="InterPro" id="IPR027383">
    <property type="entry name" value="Znf_put"/>
</dbReference>
<protein>
    <submittedName>
        <fullName evidence="3">Zf-HC2 domain-containing protein</fullName>
    </submittedName>
</protein>
<dbReference type="RefSeq" id="WP_178643880.1">
    <property type="nucleotide sequence ID" value="NZ_JBBMEJ010000006.1"/>
</dbReference>
<proteinExistence type="predicted"/>
<sequence length="115" mass="13238">MDCRTAEGMVNKYIGHALSVNELEEFLEHIENCSSCYDELATYFIVHKAMEQLDEKQEESVLDFKGLLEEDIRKSRRYIRRKKFHRAVAAVAVCALIAALAVFLIFVILELKEGI</sequence>
<evidence type="ECO:0000313" key="4">
    <source>
        <dbReference type="Proteomes" id="UP001473063"/>
    </source>
</evidence>